<protein>
    <recommendedName>
        <fullName evidence="5">Adhesin domain-containing protein</fullName>
    </recommendedName>
</protein>
<organism evidence="3 4">
    <name type="scientific">Mucilaginibacter jinjuensis</name>
    <dbReference type="NCBI Taxonomy" id="1176721"/>
    <lineage>
        <taxon>Bacteria</taxon>
        <taxon>Pseudomonadati</taxon>
        <taxon>Bacteroidota</taxon>
        <taxon>Sphingobacteriia</taxon>
        <taxon>Sphingobacteriales</taxon>
        <taxon>Sphingobacteriaceae</taxon>
        <taxon>Mucilaginibacter</taxon>
    </lineage>
</organism>
<keyword evidence="2" id="KW-0732">Signal</keyword>
<evidence type="ECO:0000256" key="2">
    <source>
        <dbReference type="SAM" id="SignalP"/>
    </source>
</evidence>
<reference evidence="3 4" key="1">
    <citation type="submission" date="2023-02" db="EMBL/GenBank/DDBJ databases">
        <title>Genome sequence of Mucilaginibacter jinjuensis strain KACC 16571.</title>
        <authorList>
            <person name="Kim S."/>
            <person name="Heo J."/>
            <person name="Kwon S.-W."/>
        </authorList>
    </citation>
    <scope>NUCLEOTIDE SEQUENCE [LARGE SCALE GENOMIC DNA]</scope>
    <source>
        <strain evidence="3 4">KACC 16571</strain>
    </source>
</reference>
<dbReference type="Proteomes" id="UP001216139">
    <property type="component" value="Chromosome"/>
</dbReference>
<accession>A0ABY7T8L8</accession>
<feature type="chain" id="PRO_5045858764" description="Adhesin domain-containing protein" evidence="2">
    <location>
        <begin position="25"/>
        <end position="454"/>
    </location>
</feature>
<keyword evidence="4" id="KW-1185">Reference proteome</keyword>
<feature type="signal peptide" evidence="2">
    <location>
        <begin position="1"/>
        <end position="24"/>
    </location>
</feature>
<evidence type="ECO:0000313" key="3">
    <source>
        <dbReference type="EMBL" id="WCT12633.1"/>
    </source>
</evidence>
<feature type="compositionally biased region" description="Low complexity" evidence="1">
    <location>
        <begin position="32"/>
        <end position="43"/>
    </location>
</feature>
<evidence type="ECO:0000313" key="4">
    <source>
        <dbReference type="Proteomes" id="UP001216139"/>
    </source>
</evidence>
<evidence type="ECO:0008006" key="5">
    <source>
        <dbReference type="Google" id="ProtNLM"/>
    </source>
</evidence>
<feature type="region of interest" description="Disordered" evidence="1">
    <location>
        <begin position="32"/>
        <end position="52"/>
    </location>
</feature>
<proteinExistence type="predicted"/>
<dbReference type="RefSeq" id="WP_273630898.1">
    <property type="nucleotide sequence ID" value="NZ_CP117167.1"/>
</dbReference>
<dbReference type="EMBL" id="CP117167">
    <property type="protein sequence ID" value="WCT12633.1"/>
    <property type="molecule type" value="Genomic_DNA"/>
</dbReference>
<gene>
    <name evidence="3" type="ORF">PQO05_01650</name>
</gene>
<sequence length="454" mass="48778">MKAKIFNTALITAMCLFGGGMAFAQGSAVAKPATPATPADPYTNSADANQSKDYTDKMHKLQDQMRDLQKQMNSIRVEEFKKTELAMREASKKLKKSSKSLSYTYEDNVSGLNKSLGVLSNSGSNSVTIVNGNDDYIAKKIQSGDAAEKIKNYSKTYSVDGNDKLQIENKFGRVTVNTWTRNEIKVDIQMKAAADDDDAAQKLLDGVSISDSKDGDGVHFKTRIGNDDRGNWGSWFGSGKSHVRKIEVNYTVYMPAKNPLTITNNYGGTVLADVLSGKVIINSAYGSLTAKALNNPDNEIKVQYGSAKIESLSGSEVKVSYGSLLIGESDKLNADVSYSSAKITKLTSSGNINARFSGTVEVGDVGKNVTNLTINSSYSGVKLGLSNDQNTDFNVSVSYGGFSYGSVPVSITSKTPEDGERGFNPTKTYKGKVGKGNADKVISIKSTFGSVKFD</sequence>
<evidence type="ECO:0000256" key="1">
    <source>
        <dbReference type="SAM" id="MobiDB-lite"/>
    </source>
</evidence>
<name>A0ABY7T8L8_9SPHI</name>